<dbReference type="Proteomes" id="UP000287247">
    <property type="component" value="Unassembled WGS sequence"/>
</dbReference>
<dbReference type="OrthoDB" id="9779910at2"/>
<protein>
    <submittedName>
        <fullName evidence="2">Alpha-L-fucosidase</fullName>
    </submittedName>
</protein>
<dbReference type="PANTHER" id="PTHR47505">
    <property type="entry name" value="DNA UTILIZATION PROTEIN YHGH"/>
    <property type="match status" value="1"/>
</dbReference>
<dbReference type="PANTHER" id="PTHR47505:SF1">
    <property type="entry name" value="DNA UTILIZATION PROTEIN YHGH"/>
    <property type="match status" value="1"/>
</dbReference>
<reference evidence="3" key="1">
    <citation type="submission" date="2017-05" db="EMBL/GenBank/DDBJ databases">
        <title>Physiological properties and genetic analysis related to exopolysaccharide production of fresh-water unicellular cyanobacterium Aphanothece sacrum, Suizenji Nori, that has been cultured as a food source in Japan.</title>
        <authorList>
            <person name="Kanesaki Y."/>
            <person name="Yoshikawa S."/>
            <person name="Ohki K."/>
        </authorList>
    </citation>
    <scope>NUCLEOTIDE SEQUENCE [LARGE SCALE GENOMIC DNA]</scope>
    <source>
        <strain evidence="3">FPU1</strain>
    </source>
</reference>
<gene>
    <name evidence="2" type="ORF">AsFPU1_3811</name>
</gene>
<dbReference type="RefSeq" id="WP_124972873.1">
    <property type="nucleotide sequence ID" value="NZ_BDQK01000016.1"/>
</dbReference>
<accession>A0A401IMB5</accession>
<organism evidence="2 3">
    <name type="scientific">Aphanothece sacrum FPU1</name>
    <dbReference type="NCBI Taxonomy" id="1920663"/>
    <lineage>
        <taxon>Bacteria</taxon>
        <taxon>Bacillati</taxon>
        <taxon>Cyanobacteriota</taxon>
        <taxon>Cyanophyceae</taxon>
        <taxon>Oscillatoriophycideae</taxon>
        <taxon>Chroococcales</taxon>
        <taxon>Aphanothecaceae</taxon>
        <taxon>Aphanothece</taxon>
    </lineage>
</organism>
<dbReference type="InterPro" id="IPR051910">
    <property type="entry name" value="ComF/GntX_DNA_util-trans"/>
</dbReference>
<dbReference type="InterPro" id="IPR000836">
    <property type="entry name" value="PRTase_dom"/>
</dbReference>
<keyword evidence="3" id="KW-1185">Reference proteome</keyword>
<proteinExistence type="inferred from homology"/>
<comment type="similarity">
    <text evidence="1">Belongs to the ComF/GntX family.</text>
</comment>
<dbReference type="EMBL" id="BDQK01000016">
    <property type="protein sequence ID" value="GBF82383.1"/>
    <property type="molecule type" value="Genomic_DNA"/>
</dbReference>
<dbReference type="AlphaFoldDB" id="A0A401IMB5"/>
<dbReference type="SUPFAM" id="SSF53271">
    <property type="entry name" value="PRTase-like"/>
    <property type="match status" value="1"/>
</dbReference>
<dbReference type="InterPro" id="IPR029057">
    <property type="entry name" value="PRTase-like"/>
</dbReference>
<evidence type="ECO:0000313" key="3">
    <source>
        <dbReference type="Proteomes" id="UP000287247"/>
    </source>
</evidence>
<evidence type="ECO:0000256" key="1">
    <source>
        <dbReference type="ARBA" id="ARBA00008007"/>
    </source>
</evidence>
<dbReference type="CDD" id="cd06223">
    <property type="entry name" value="PRTases_typeI"/>
    <property type="match status" value="1"/>
</dbReference>
<dbReference type="Gene3D" id="3.40.50.2020">
    <property type="match status" value="1"/>
</dbReference>
<sequence length="224" mass="25694">MLKSFLSLFLKDNCPLCKRPTEDQICRDCSRQVKSYQFKNPRQFWQGDLPFLAWGKYDGKLKKAIATLKYDKHPQIGELFGYWLGETWQELGLIKTNIKPIVIPIPLHSQKQKERGFNQAEMMAKGFCQITKYPLKVKGLIRIRATEAMFGLNPQQRQENIKQAFELDSSFQKHPPQTPILLIDDIYTTGTTAKEVTKLLQKKGINVLGIAVIATKAPLIEKIT</sequence>
<evidence type="ECO:0000313" key="2">
    <source>
        <dbReference type="EMBL" id="GBF82383.1"/>
    </source>
</evidence>
<comment type="caution">
    <text evidence="2">The sequence shown here is derived from an EMBL/GenBank/DDBJ whole genome shotgun (WGS) entry which is preliminary data.</text>
</comment>
<name>A0A401IMB5_APHSA</name>